<evidence type="ECO:0000256" key="1">
    <source>
        <dbReference type="ARBA" id="ARBA00004651"/>
    </source>
</evidence>
<evidence type="ECO:0000256" key="2">
    <source>
        <dbReference type="ARBA" id="ARBA00007935"/>
    </source>
</evidence>
<feature type="transmembrane region" description="Helical" evidence="8">
    <location>
        <begin position="566"/>
        <end position="594"/>
    </location>
</feature>
<dbReference type="PANTHER" id="PTHR30472">
    <property type="entry name" value="FERRIC ENTEROBACTIN TRANSPORT SYSTEM PERMEASE PROTEIN"/>
    <property type="match status" value="1"/>
</dbReference>
<reference evidence="9 10" key="1">
    <citation type="submission" date="2020-08" db="EMBL/GenBank/DDBJ databases">
        <title>Genomic Encyclopedia of Type Strains, Phase IV (KMG-IV): sequencing the most valuable type-strain genomes for metagenomic binning, comparative biology and taxonomic classification.</title>
        <authorList>
            <person name="Goeker M."/>
        </authorList>
    </citation>
    <scope>NUCLEOTIDE SEQUENCE [LARGE SCALE GENOMIC DNA]</scope>
    <source>
        <strain evidence="9 10">DSM 26575</strain>
    </source>
</reference>
<feature type="transmembrane region" description="Helical" evidence="8">
    <location>
        <begin position="606"/>
        <end position="627"/>
    </location>
</feature>
<organism evidence="9 10">
    <name type="scientific">Rhizobium metallidurans</name>
    <dbReference type="NCBI Taxonomy" id="1265931"/>
    <lineage>
        <taxon>Bacteria</taxon>
        <taxon>Pseudomonadati</taxon>
        <taxon>Pseudomonadota</taxon>
        <taxon>Alphaproteobacteria</taxon>
        <taxon>Hyphomicrobiales</taxon>
        <taxon>Rhizobiaceae</taxon>
        <taxon>Rhizobium/Agrobacterium group</taxon>
        <taxon>Rhizobium</taxon>
    </lineage>
</organism>
<feature type="transmembrane region" description="Helical" evidence="8">
    <location>
        <begin position="142"/>
        <end position="166"/>
    </location>
</feature>
<dbReference type="Gene3D" id="1.10.3470.10">
    <property type="entry name" value="ABC transporter involved in vitamin B12 uptake, BtuC"/>
    <property type="match status" value="2"/>
</dbReference>
<feature type="transmembrane region" description="Helical" evidence="8">
    <location>
        <begin position="186"/>
        <end position="207"/>
    </location>
</feature>
<keyword evidence="10" id="KW-1185">Reference proteome</keyword>
<accession>A0A7W6G983</accession>
<dbReference type="PANTHER" id="PTHR30472:SF37">
    <property type="entry name" value="FE(3+) DICITRATE TRANSPORT SYSTEM PERMEASE PROTEIN FECD-RELATED"/>
    <property type="match status" value="1"/>
</dbReference>
<evidence type="ECO:0000256" key="6">
    <source>
        <dbReference type="ARBA" id="ARBA00022989"/>
    </source>
</evidence>
<feature type="transmembrane region" description="Helical" evidence="8">
    <location>
        <begin position="446"/>
        <end position="464"/>
    </location>
</feature>
<dbReference type="Pfam" id="PF01032">
    <property type="entry name" value="FecCD"/>
    <property type="match status" value="2"/>
</dbReference>
<dbReference type="GO" id="GO:0033214">
    <property type="term" value="P:siderophore-iron import into cell"/>
    <property type="evidence" value="ECO:0007669"/>
    <property type="project" value="TreeGrafter"/>
</dbReference>
<feature type="transmembrane region" description="Helical" evidence="8">
    <location>
        <begin position="543"/>
        <end position="560"/>
    </location>
</feature>
<evidence type="ECO:0000256" key="8">
    <source>
        <dbReference type="SAM" id="Phobius"/>
    </source>
</evidence>
<feature type="transmembrane region" description="Helical" evidence="8">
    <location>
        <begin position="420"/>
        <end position="440"/>
    </location>
</feature>
<evidence type="ECO:0000256" key="3">
    <source>
        <dbReference type="ARBA" id="ARBA00022448"/>
    </source>
</evidence>
<evidence type="ECO:0000313" key="9">
    <source>
        <dbReference type="EMBL" id="MBB3962484.1"/>
    </source>
</evidence>
<evidence type="ECO:0000313" key="10">
    <source>
        <dbReference type="Proteomes" id="UP000582090"/>
    </source>
</evidence>
<keyword evidence="6 8" id="KW-1133">Transmembrane helix</keyword>
<feature type="transmembrane region" description="Helical" evidence="8">
    <location>
        <begin position="245"/>
        <end position="263"/>
    </location>
</feature>
<keyword evidence="4" id="KW-1003">Cell membrane</keyword>
<keyword evidence="5 8" id="KW-0812">Transmembrane</keyword>
<dbReference type="InterPro" id="IPR037294">
    <property type="entry name" value="ABC_BtuC-like"/>
</dbReference>
<gene>
    <name evidence="9" type="ORF">GGQ67_000102</name>
</gene>
<comment type="subcellular location">
    <subcellularLocation>
        <location evidence="1">Cell membrane</location>
        <topology evidence="1">Multi-pass membrane protein</topology>
    </subcellularLocation>
</comment>
<protein>
    <submittedName>
        <fullName evidence="9">Iron complex transport system permease protein</fullName>
    </submittedName>
</protein>
<evidence type="ECO:0000256" key="5">
    <source>
        <dbReference type="ARBA" id="ARBA00022692"/>
    </source>
</evidence>
<feature type="transmembrane region" description="Helical" evidence="8">
    <location>
        <begin position="56"/>
        <end position="76"/>
    </location>
</feature>
<feature type="transmembrane region" description="Helical" evidence="8">
    <location>
        <begin position="116"/>
        <end position="135"/>
    </location>
</feature>
<feature type="transmembrane region" description="Helical" evidence="8">
    <location>
        <begin position="633"/>
        <end position="653"/>
    </location>
</feature>
<dbReference type="Proteomes" id="UP000582090">
    <property type="component" value="Unassembled WGS sequence"/>
</dbReference>
<sequence length="655" mass="66642">MTTRTASIFFAAATALAVLLFLQQALSFLSFAAWPSLPLAPDGMSTEQIILAYGVFPRAAVAILAGAALGLAGALLQRLLRNPIADPSTLGVSAGAQLAIVATTLFYPAVLDGYRALVALAGAGGATALVFLLGWRRSFDPVTMVVSGLLVGITCGALSAAMTLSQGEYLMSLVTWNGGALGQQDWSVASTLSLELLAGLAASILLLRPLALFGLGDSGAKSLGVGIVGIRVAVAVIAVGLAAGVAASVGLVSFVGLAAPALVRGLGVRKPHAIILLSPVAGGLLLWLCDGLVQFLGSSTSETFPTGAMTALIGGPLLLWLLPRVKPVELHEERAHVAGARAPRRWLVLLLAFLPAIALVVLFLARTPAGFTLLSTQDFGDLLPMRWPRLLASAAAGSLLAIAGTILQRLTGNPMASPEVLGVSGGAGVGFAAAITIVPAAGVAELFAGAGIGSMIVMIIVVAFASRRQLSPERLLLAGIAVSSLTSAILSALLAIGDQRSWQILSWLGGSSNTATPASSTVLAVLALVSTGIVLFFTRWLTILPLGSAVPVALGVPVRSARTTMIFVAGLATGAASLLVGPLSFVGLMGPHIAHRAGFTKPAHQLLASSAIGALLMIIADLGARTATFPYELPLGLFAALAGAPYLVWLIAVRR</sequence>
<dbReference type="CDD" id="cd06550">
    <property type="entry name" value="TM_ABC_iron-siderophores_like"/>
    <property type="match status" value="1"/>
</dbReference>
<evidence type="ECO:0000256" key="4">
    <source>
        <dbReference type="ARBA" id="ARBA00022475"/>
    </source>
</evidence>
<feature type="transmembrane region" description="Helical" evidence="8">
    <location>
        <begin position="346"/>
        <end position="367"/>
    </location>
</feature>
<comment type="caution">
    <text evidence="9">The sequence shown here is derived from an EMBL/GenBank/DDBJ whole genome shotgun (WGS) entry which is preliminary data.</text>
</comment>
<comment type="similarity">
    <text evidence="2">Belongs to the binding-protein-dependent transport system permease family. FecCD subfamily.</text>
</comment>
<feature type="transmembrane region" description="Helical" evidence="8">
    <location>
        <begin position="387"/>
        <end position="408"/>
    </location>
</feature>
<feature type="transmembrane region" description="Helical" evidence="8">
    <location>
        <begin position="219"/>
        <end position="239"/>
    </location>
</feature>
<feature type="transmembrane region" description="Helical" evidence="8">
    <location>
        <begin position="476"/>
        <end position="497"/>
    </location>
</feature>
<dbReference type="InterPro" id="IPR000522">
    <property type="entry name" value="ABC_transptr_permease_BtuC"/>
</dbReference>
<feature type="transmembrane region" description="Helical" evidence="8">
    <location>
        <begin position="303"/>
        <end position="325"/>
    </location>
</feature>
<dbReference type="GO" id="GO:0022857">
    <property type="term" value="F:transmembrane transporter activity"/>
    <property type="evidence" value="ECO:0007669"/>
    <property type="project" value="InterPro"/>
</dbReference>
<name>A0A7W6G983_9HYPH</name>
<dbReference type="GO" id="GO:0005886">
    <property type="term" value="C:plasma membrane"/>
    <property type="evidence" value="ECO:0007669"/>
    <property type="project" value="UniProtKB-SubCell"/>
</dbReference>
<evidence type="ECO:0000256" key="7">
    <source>
        <dbReference type="ARBA" id="ARBA00023136"/>
    </source>
</evidence>
<keyword evidence="7 8" id="KW-0472">Membrane</keyword>
<keyword evidence="3" id="KW-0813">Transport</keyword>
<dbReference type="NCBIfam" id="NF007866">
    <property type="entry name" value="PRK10577.1-2"/>
    <property type="match status" value="1"/>
</dbReference>
<dbReference type="AlphaFoldDB" id="A0A7W6G983"/>
<feature type="transmembrane region" description="Helical" evidence="8">
    <location>
        <begin position="275"/>
        <end position="297"/>
    </location>
</feature>
<dbReference type="EMBL" id="JACIDW010000001">
    <property type="protein sequence ID" value="MBB3962484.1"/>
    <property type="molecule type" value="Genomic_DNA"/>
</dbReference>
<dbReference type="RefSeq" id="WP_183898231.1">
    <property type="nucleotide sequence ID" value="NZ_JACIDW010000001.1"/>
</dbReference>
<proteinExistence type="inferred from homology"/>
<dbReference type="SUPFAM" id="SSF81345">
    <property type="entry name" value="ABC transporter involved in vitamin B12 uptake, BtuC"/>
    <property type="match status" value="2"/>
</dbReference>
<feature type="transmembrane region" description="Helical" evidence="8">
    <location>
        <begin position="88"/>
        <end position="110"/>
    </location>
</feature>